<dbReference type="PROSITE" id="PS51900">
    <property type="entry name" value="CB"/>
    <property type="match status" value="1"/>
</dbReference>
<evidence type="ECO:0000256" key="1">
    <source>
        <dbReference type="ARBA" id="ARBA00008857"/>
    </source>
</evidence>
<dbReference type="AlphaFoldDB" id="A0A264W7F8"/>
<dbReference type="InterPro" id="IPR013762">
    <property type="entry name" value="Integrase-like_cat_sf"/>
</dbReference>
<feature type="domain" description="Tyr recombinase" evidence="6">
    <location>
        <begin position="174"/>
        <end position="383"/>
    </location>
</feature>
<keyword evidence="2" id="KW-0229">DNA integration</keyword>
<sequence>MKGGVRKRGSSWYYTFDLGYVRGKRKRIERVAKGATTRAEAERILREKIQEYENAGHLFKPTEITVTDFYDYWMREYVEMKLEPNTQENYRGMIKNHIVPYIGDYRLRTITPHVLQELVNNMIRKKYARKTVSILSTVLGKSFKHAVFPYKFINENPMQYVEIHMDTERKATKDKLKILDQKEVNFLFTNIKEGHPLYIPLVIGYFTGVRVGEACGIEWPHIDFKGGQIRIEQQMKKEYYEVNGKRKEIFVIGELKTKSSYRTVPMGKKLSDILRKELTKQKQNQLLYGPAYVKYTDHDYVMRKPNGERYTPNVIKWLTRRYIREEHKIDFNYHSLRHTLATTLIENGMQTKAVQKILGHSRVSVTTDTYLHLTEKMEREAADIMDSLAGDF</sequence>
<dbReference type="SUPFAM" id="SSF56349">
    <property type="entry name" value="DNA breaking-rejoining enzymes"/>
    <property type="match status" value="1"/>
</dbReference>
<evidence type="ECO:0000256" key="2">
    <source>
        <dbReference type="ARBA" id="ARBA00022908"/>
    </source>
</evidence>
<organism evidence="8 9">
    <name type="scientific">Tetzosporium hominis</name>
    <dbReference type="NCBI Taxonomy" id="2020506"/>
    <lineage>
        <taxon>Bacteria</taxon>
        <taxon>Bacillati</taxon>
        <taxon>Bacillota</taxon>
        <taxon>Bacilli</taxon>
        <taxon>Bacillales</taxon>
        <taxon>Caryophanaceae</taxon>
        <taxon>Tetzosporium</taxon>
    </lineage>
</organism>
<keyword evidence="9" id="KW-1185">Reference proteome</keyword>
<comment type="caution">
    <text evidence="8">The sequence shown here is derived from an EMBL/GenBank/DDBJ whole genome shotgun (WGS) entry which is preliminary data.</text>
</comment>
<dbReference type="GO" id="GO:0015074">
    <property type="term" value="P:DNA integration"/>
    <property type="evidence" value="ECO:0007669"/>
    <property type="project" value="UniProtKB-KW"/>
</dbReference>
<reference evidence="8 9" key="1">
    <citation type="submission" date="2017-07" db="EMBL/GenBank/DDBJ databases">
        <title>Tetzosporium hominis gen.nov. sp.nov.</title>
        <authorList>
            <person name="Tetz G."/>
            <person name="Tetz V."/>
        </authorList>
    </citation>
    <scope>NUCLEOTIDE SEQUENCE [LARGE SCALE GENOMIC DNA]</scope>
    <source>
        <strain evidence="8 9">VT-49</strain>
    </source>
</reference>
<dbReference type="PROSITE" id="PS51898">
    <property type="entry name" value="TYR_RECOMBINASE"/>
    <property type="match status" value="1"/>
</dbReference>
<gene>
    <name evidence="8" type="ORF">CF394_00845</name>
</gene>
<evidence type="ECO:0008006" key="10">
    <source>
        <dbReference type="Google" id="ProtNLM"/>
    </source>
</evidence>
<dbReference type="InterPro" id="IPR010998">
    <property type="entry name" value="Integrase_recombinase_N"/>
</dbReference>
<dbReference type="Gene3D" id="1.10.443.10">
    <property type="entry name" value="Intergrase catalytic core"/>
    <property type="match status" value="1"/>
</dbReference>
<dbReference type="Gene3D" id="1.10.150.130">
    <property type="match status" value="1"/>
</dbReference>
<evidence type="ECO:0000259" key="6">
    <source>
        <dbReference type="PROSITE" id="PS51898"/>
    </source>
</evidence>
<dbReference type="Pfam" id="PF14659">
    <property type="entry name" value="Phage_int_SAM_3"/>
    <property type="match status" value="1"/>
</dbReference>
<dbReference type="EMBL" id="NOKQ01000128">
    <property type="protein sequence ID" value="OZS79485.1"/>
    <property type="molecule type" value="Genomic_DNA"/>
</dbReference>
<proteinExistence type="inferred from homology"/>
<feature type="domain" description="Core-binding (CB)" evidence="7">
    <location>
        <begin position="64"/>
        <end position="147"/>
    </location>
</feature>
<accession>A0A264W7F8</accession>
<dbReference type="CDD" id="cd01189">
    <property type="entry name" value="INT_ICEBs1_C_like"/>
    <property type="match status" value="1"/>
</dbReference>
<protein>
    <recommendedName>
        <fullName evidence="10">Site-specific integrase</fullName>
    </recommendedName>
</protein>
<dbReference type="InterPro" id="IPR044068">
    <property type="entry name" value="CB"/>
</dbReference>
<dbReference type="Pfam" id="PF00589">
    <property type="entry name" value="Phage_integrase"/>
    <property type="match status" value="1"/>
</dbReference>
<evidence type="ECO:0000313" key="8">
    <source>
        <dbReference type="EMBL" id="OZS79485.1"/>
    </source>
</evidence>
<dbReference type="InterPro" id="IPR004107">
    <property type="entry name" value="Integrase_SAM-like_N"/>
</dbReference>
<name>A0A264W7F8_9BACL</name>
<dbReference type="PANTHER" id="PTHR30629:SF2">
    <property type="entry name" value="PROPHAGE INTEGRASE INTS-RELATED"/>
    <property type="match status" value="1"/>
</dbReference>
<dbReference type="PANTHER" id="PTHR30629">
    <property type="entry name" value="PROPHAGE INTEGRASE"/>
    <property type="match status" value="1"/>
</dbReference>
<dbReference type="GO" id="GO:0003677">
    <property type="term" value="F:DNA binding"/>
    <property type="evidence" value="ECO:0007669"/>
    <property type="project" value="UniProtKB-UniRule"/>
</dbReference>
<dbReference type="InterPro" id="IPR002104">
    <property type="entry name" value="Integrase_catalytic"/>
</dbReference>
<evidence type="ECO:0000256" key="3">
    <source>
        <dbReference type="ARBA" id="ARBA00023125"/>
    </source>
</evidence>
<comment type="similarity">
    <text evidence="1">Belongs to the 'phage' integrase family.</text>
</comment>
<keyword evidence="4" id="KW-0233">DNA recombination</keyword>
<dbReference type="Proteomes" id="UP000217065">
    <property type="component" value="Unassembled WGS sequence"/>
</dbReference>
<evidence type="ECO:0000256" key="5">
    <source>
        <dbReference type="PROSITE-ProRule" id="PRU01248"/>
    </source>
</evidence>
<evidence type="ECO:0000259" key="7">
    <source>
        <dbReference type="PROSITE" id="PS51900"/>
    </source>
</evidence>
<evidence type="ECO:0000256" key="4">
    <source>
        <dbReference type="ARBA" id="ARBA00023172"/>
    </source>
</evidence>
<dbReference type="RefSeq" id="WP_094941391.1">
    <property type="nucleotide sequence ID" value="NZ_NOKQ01000128.1"/>
</dbReference>
<evidence type="ECO:0000313" key="9">
    <source>
        <dbReference type="Proteomes" id="UP000217065"/>
    </source>
</evidence>
<dbReference type="OrthoDB" id="9803188at2"/>
<dbReference type="GO" id="GO:0006310">
    <property type="term" value="P:DNA recombination"/>
    <property type="evidence" value="ECO:0007669"/>
    <property type="project" value="UniProtKB-KW"/>
</dbReference>
<keyword evidence="3 5" id="KW-0238">DNA-binding</keyword>
<dbReference type="InterPro" id="IPR050808">
    <property type="entry name" value="Phage_Integrase"/>
</dbReference>
<dbReference type="InterPro" id="IPR011010">
    <property type="entry name" value="DNA_brk_join_enz"/>
</dbReference>